<dbReference type="Proteomes" id="UP000239757">
    <property type="component" value="Unassembled WGS sequence"/>
</dbReference>
<dbReference type="AlphaFoldDB" id="A0A2P5WJ87"/>
<evidence type="ECO:0008006" key="3">
    <source>
        <dbReference type="Google" id="ProtNLM"/>
    </source>
</evidence>
<dbReference type="PANTHER" id="PTHR47481">
    <property type="match status" value="1"/>
</dbReference>
<dbReference type="InterPro" id="IPR008507">
    <property type="entry name" value="DUF789"/>
</dbReference>
<evidence type="ECO:0000313" key="1">
    <source>
        <dbReference type="EMBL" id="PPR91114.1"/>
    </source>
</evidence>
<name>A0A2P5WJ87_GOSBA</name>
<accession>A0A2P5WJ87</accession>
<dbReference type="OrthoDB" id="1747862at2759"/>
<organism evidence="1 2">
    <name type="scientific">Gossypium barbadense</name>
    <name type="common">Sea Island cotton</name>
    <name type="synonym">Hibiscus barbadensis</name>
    <dbReference type="NCBI Taxonomy" id="3634"/>
    <lineage>
        <taxon>Eukaryota</taxon>
        <taxon>Viridiplantae</taxon>
        <taxon>Streptophyta</taxon>
        <taxon>Embryophyta</taxon>
        <taxon>Tracheophyta</taxon>
        <taxon>Spermatophyta</taxon>
        <taxon>Magnoliopsida</taxon>
        <taxon>eudicotyledons</taxon>
        <taxon>Gunneridae</taxon>
        <taxon>Pentapetalae</taxon>
        <taxon>rosids</taxon>
        <taxon>malvids</taxon>
        <taxon>Malvales</taxon>
        <taxon>Malvaceae</taxon>
        <taxon>Malvoideae</taxon>
        <taxon>Gossypium</taxon>
    </lineage>
</organism>
<evidence type="ECO:0000313" key="2">
    <source>
        <dbReference type="Proteomes" id="UP000239757"/>
    </source>
</evidence>
<dbReference type="Pfam" id="PF05623">
    <property type="entry name" value="DUF789"/>
    <property type="match status" value="1"/>
</dbReference>
<dbReference type="EMBL" id="KZ667427">
    <property type="protein sequence ID" value="PPR91114.1"/>
    <property type="molecule type" value="Genomic_DNA"/>
</dbReference>
<dbReference type="PANTHER" id="PTHR47481:SF30">
    <property type="entry name" value="CCHC-TYPE DOMAIN-CONTAINING PROTEIN"/>
    <property type="match status" value="1"/>
</dbReference>
<gene>
    <name evidence="1" type="ORF">GOBAR_AA29568</name>
</gene>
<proteinExistence type="predicted"/>
<reference evidence="1 2" key="1">
    <citation type="submission" date="2015-01" db="EMBL/GenBank/DDBJ databases">
        <title>Genome of allotetraploid Gossypium barbadense reveals genomic plasticity and fiber elongation in cotton evolution.</title>
        <authorList>
            <person name="Chen X."/>
            <person name="Liu X."/>
            <person name="Zhao B."/>
            <person name="Zheng H."/>
            <person name="Hu Y."/>
            <person name="Lu G."/>
            <person name="Yang C."/>
            <person name="Chen J."/>
            <person name="Shan C."/>
            <person name="Zhang L."/>
            <person name="Zhou Y."/>
            <person name="Wang L."/>
            <person name="Guo W."/>
            <person name="Bai Y."/>
            <person name="Ruan J."/>
            <person name="Shangguan X."/>
            <person name="Mao Y."/>
            <person name="Jiang J."/>
            <person name="Zhu Y."/>
            <person name="Lei J."/>
            <person name="Kang H."/>
            <person name="Chen S."/>
            <person name="He X."/>
            <person name="Wang R."/>
            <person name="Wang Y."/>
            <person name="Chen J."/>
            <person name="Wang L."/>
            <person name="Yu S."/>
            <person name="Wang B."/>
            <person name="Wei J."/>
            <person name="Song S."/>
            <person name="Lu X."/>
            <person name="Gao Z."/>
            <person name="Gu W."/>
            <person name="Deng X."/>
            <person name="Ma D."/>
            <person name="Wang S."/>
            <person name="Liang W."/>
            <person name="Fang L."/>
            <person name="Cai C."/>
            <person name="Zhu X."/>
            <person name="Zhou B."/>
            <person name="Zhang Y."/>
            <person name="Chen Z."/>
            <person name="Xu S."/>
            <person name="Zhu R."/>
            <person name="Wang S."/>
            <person name="Zhang T."/>
            <person name="Zhao G."/>
        </authorList>
    </citation>
    <scope>NUCLEOTIDE SEQUENCE [LARGE SCALE GENOMIC DNA]</scope>
    <source>
        <strain evidence="2">cv. Xinhai21</strain>
        <tissue evidence="1">Leaf</tissue>
    </source>
</reference>
<protein>
    <recommendedName>
        <fullName evidence="3">Retrotransposon Copia-like N-terminal domain-containing protein</fullName>
    </recommendedName>
</protein>
<sequence>MALISDSHALVPSELSPEAFIVFRKLKWYSTRFIQRAKKAFVNNVHNARIEWKKLRKEMQAIVQRKKIVGRRAKSVVQGARSQLNFGDQNIQRLTTLSLSNRSFWGSSSDECDSGNPPGQLNFEYLEHDQPFSREPLVDKGSMDGFRSFMLGSFMVLRCNSLLRAADSWLWLLQVNHPDFCSGISISVTENLKVAVIYHLQVGFQWHGFLYIDTNGSNSSKSGCLLSNLSLSVYTLTSSKFHSGILMKSINLKKFLLVVVTKMLYYAPIMADTGGKKGNRHDIPFHMVSFLVMLMALKRSLRACVLMAFPTSPSPVHSDTPGMASNVSEAAIDSRFITVKKINILLDDTNYLLWRQQVILAVKTHNLQQFLDSSTTPPPRQILSEDGVLQDNLAFSRFQQQDCALASWLLSSVSAAVLPHLIGLESCAQIWNALLRVCEVISDQEYTAAARSLWFYHRTMKQLLLLLTASQVALQYTRSNTILLDAEAKTKCCLLSELPGSVNLVISCKSQLGGPETSIHPTISSLIKW</sequence>